<accession>A0ABD3D436</accession>
<reference evidence="2" key="1">
    <citation type="journal article" date="2024" name="IScience">
        <title>Strigolactones Initiate the Formation of Haustorium-like Structures in Castilleja.</title>
        <authorList>
            <person name="Buerger M."/>
            <person name="Peterson D."/>
            <person name="Chory J."/>
        </authorList>
    </citation>
    <scope>NUCLEOTIDE SEQUENCE [LARGE SCALE GENOMIC DNA]</scope>
</reference>
<dbReference type="AlphaFoldDB" id="A0ABD3D436"/>
<dbReference type="Proteomes" id="UP001632038">
    <property type="component" value="Unassembled WGS sequence"/>
</dbReference>
<organism evidence="1 2">
    <name type="scientific">Castilleja foliolosa</name>
    <dbReference type="NCBI Taxonomy" id="1961234"/>
    <lineage>
        <taxon>Eukaryota</taxon>
        <taxon>Viridiplantae</taxon>
        <taxon>Streptophyta</taxon>
        <taxon>Embryophyta</taxon>
        <taxon>Tracheophyta</taxon>
        <taxon>Spermatophyta</taxon>
        <taxon>Magnoliopsida</taxon>
        <taxon>eudicotyledons</taxon>
        <taxon>Gunneridae</taxon>
        <taxon>Pentapetalae</taxon>
        <taxon>asterids</taxon>
        <taxon>lamiids</taxon>
        <taxon>Lamiales</taxon>
        <taxon>Orobanchaceae</taxon>
        <taxon>Pedicularideae</taxon>
        <taxon>Castillejinae</taxon>
        <taxon>Castilleja</taxon>
    </lineage>
</organism>
<evidence type="ECO:0000313" key="2">
    <source>
        <dbReference type="Proteomes" id="UP001632038"/>
    </source>
</evidence>
<comment type="caution">
    <text evidence="1">The sequence shown here is derived from an EMBL/GenBank/DDBJ whole genome shotgun (WGS) entry which is preliminary data.</text>
</comment>
<keyword evidence="2" id="KW-1185">Reference proteome</keyword>
<name>A0ABD3D436_9LAMI</name>
<sequence length="81" mass="9478">MAKMGFSPQTTPFRPSSFSPPYFWFCRSCTHFYSTSASSNRVLCRLEDRASNSANNFNTDLPKLSQRKNYSSFQNYDREIR</sequence>
<gene>
    <name evidence="1" type="ORF">CASFOL_019082</name>
</gene>
<evidence type="ECO:0000313" key="1">
    <source>
        <dbReference type="EMBL" id="KAL3636783.1"/>
    </source>
</evidence>
<proteinExistence type="predicted"/>
<protein>
    <submittedName>
        <fullName evidence="1">Uncharacterized protein</fullName>
    </submittedName>
</protein>
<dbReference type="EMBL" id="JAVIJP010000026">
    <property type="protein sequence ID" value="KAL3636783.1"/>
    <property type="molecule type" value="Genomic_DNA"/>
</dbReference>